<evidence type="ECO:0000256" key="2">
    <source>
        <dbReference type="ARBA" id="ARBA00012180"/>
    </source>
</evidence>
<dbReference type="InterPro" id="IPR043502">
    <property type="entry name" value="DNA/RNA_pol_sf"/>
</dbReference>
<dbReference type="PANTHER" id="PTHR37984:SF9">
    <property type="entry name" value="INTEGRASE CATALYTIC DOMAIN-CONTAINING PROTEIN"/>
    <property type="match status" value="1"/>
</dbReference>
<dbReference type="Proteomes" id="UP001221898">
    <property type="component" value="Unassembled WGS sequence"/>
</dbReference>
<evidence type="ECO:0000313" key="4">
    <source>
        <dbReference type="EMBL" id="KAJ8407445.1"/>
    </source>
</evidence>
<dbReference type="PANTHER" id="PTHR37984">
    <property type="entry name" value="PROTEIN CBG26694"/>
    <property type="match status" value="1"/>
</dbReference>
<organism evidence="4 5">
    <name type="scientific">Aldrovandia affinis</name>
    <dbReference type="NCBI Taxonomy" id="143900"/>
    <lineage>
        <taxon>Eukaryota</taxon>
        <taxon>Metazoa</taxon>
        <taxon>Chordata</taxon>
        <taxon>Craniata</taxon>
        <taxon>Vertebrata</taxon>
        <taxon>Euteleostomi</taxon>
        <taxon>Actinopterygii</taxon>
        <taxon>Neopterygii</taxon>
        <taxon>Teleostei</taxon>
        <taxon>Notacanthiformes</taxon>
        <taxon>Halosauridae</taxon>
        <taxon>Aldrovandia</taxon>
    </lineage>
</organism>
<keyword evidence="5" id="KW-1185">Reference proteome</keyword>
<protein>
    <recommendedName>
        <fullName evidence="2">ribonuclease H</fullName>
        <ecNumber evidence="2">3.1.26.4</ecNumber>
    </recommendedName>
</protein>
<dbReference type="InterPro" id="IPR000477">
    <property type="entry name" value="RT_dom"/>
</dbReference>
<proteinExistence type="inferred from homology"/>
<dbReference type="InterPro" id="IPR050951">
    <property type="entry name" value="Retrovirus_Pol_polyprotein"/>
</dbReference>
<gene>
    <name evidence="4" type="ORF">AAFF_G00273020</name>
</gene>
<dbReference type="SUPFAM" id="SSF56672">
    <property type="entry name" value="DNA/RNA polymerases"/>
    <property type="match status" value="1"/>
</dbReference>
<sequence>MYQMFEGFDGVLCHADDVLVFGRDRQEHDQRLHRVLQKMQSEGVTLNEKCEFAKEHIIFVGHKVSAKGIKSDPGKVKAILQMATCVEEVQHLVGMSNYRAKFLPQLVSVTMPLKELLRDSNEWI</sequence>
<dbReference type="EC" id="3.1.26.4" evidence="2"/>
<accession>A0AAD7WSJ5</accession>
<dbReference type="AlphaFoldDB" id="A0AAD7WSJ5"/>
<dbReference type="GO" id="GO:0004523">
    <property type="term" value="F:RNA-DNA hybrid ribonuclease activity"/>
    <property type="evidence" value="ECO:0007669"/>
    <property type="project" value="UniProtKB-EC"/>
</dbReference>
<dbReference type="EMBL" id="JAINUG010000038">
    <property type="protein sequence ID" value="KAJ8407445.1"/>
    <property type="molecule type" value="Genomic_DNA"/>
</dbReference>
<comment type="similarity">
    <text evidence="1">Belongs to the beta type-B retroviral polymerase family. HERV class-II K(HML-2) pol subfamily.</text>
</comment>
<dbReference type="Gene3D" id="3.30.70.270">
    <property type="match status" value="2"/>
</dbReference>
<evidence type="ECO:0000259" key="3">
    <source>
        <dbReference type="PROSITE" id="PS50878"/>
    </source>
</evidence>
<evidence type="ECO:0000256" key="1">
    <source>
        <dbReference type="ARBA" id="ARBA00010879"/>
    </source>
</evidence>
<evidence type="ECO:0000313" key="5">
    <source>
        <dbReference type="Proteomes" id="UP001221898"/>
    </source>
</evidence>
<feature type="domain" description="Reverse transcriptase" evidence="3">
    <location>
        <begin position="1"/>
        <end position="64"/>
    </location>
</feature>
<reference evidence="4" key="1">
    <citation type="journal article" date="2023" name="Science">
        <title>Genome structures resolve the early diversification of teleost fishes.</title>
        <authorList>
            <person name="Parey E."/>
            <person name="Louis A."/>
            <person name="Montfort J."/>
            <person name="Bouchez O."/>
            <person name="Roques C."/>
            <person name="Iampietro C."/>
            <person name="Lluch J."/>
            <person name="Castinel A."/>
            <person name="Donnadieu C."/>
            <person name="Desvignes T."/>
            <person name="Floi Bucao C."/>
            <person name="Jouanno E."/>
            <person name="Wen M."/>
            <person name="Mejri S."/>
            <person name="Dirks R."/>
            <person name="Jansen H."/>
            <person name="Henkel C."/>
            <person name="Chen W.J."/>
            <person name="Zahm M."/>
            <person name="Cabau C."/>
            <person name="Klopp C."/>
            <person name="Thompson A.W."/>
            <person name="Robinson-Rechavi M."/>
            <person name="Braasch I."/>
            <person name="Lecointre G."/>
            <person name="Bobe J."/>
            <person name="Postlethwait J.H."/>
            <person name="Berthelot C."/>
            <person name="Roest Crollius H."/>
            <person name="Guiguen Y."/>
        </authorList>
    </citation>
    <scope>NUCLEOTIDE SEQUENCE</scope>
    <source>
        <strain evidence="4">NC1722</strain>
    </source>
</reference>
<dbReference type="PROSITE" id="PS50878">
    <property type="entry name" value="RT_POL"/>
    <property type="match status" value="1"/>
</dbReference>
<name>A0AAD7WSJ5_9TELE</name>
<dbReference type="InterPro" id="IPR043128">
    <property type="entry name" value="Rev_trsase/Diguanyl_cyclase"/>
</dbReference>
<comment type="caution">
    <text evidence="4">The sequence shown here is derived from an EMBL/GenBank/DDBJ whole genome shotgun (WGS) entry which is preliminary data.</text>
</comment>